<accession>A0AAD1ZR32</accession>
<dbReference type="PANTHER" id="PTHR21530:SF0">
    <property type="entry name" value="TRAB FAMILY PROTEIN"/>
    <property type="match status" value="1"/>
</dbReference>
<dbReference type="CDD" id="cd14726">
    <property type="entry name" value="TraB_PrgY-like"/>
    <property type="match status" value="1"/>
</dbReference>
<keyword evidence="1" id="KW-0472">Membrane</keyword>
<gene>
    <name evidence="2" type="ORF">FPE_LOCUS21539</name>
</gene>
<evidence type="ECO:0000313" key="2">
    <source>
        <dbReference type="EMBL" id="CAI9774109.1"/>
    </source>
</evidence>
<reference evidence="2" key="1">
    <citation type="submission" date="2023-05" db="EMBL/GenBank/DDBJ databases">
        <authorList>
            <person name="Huff M."/>
        </authorList>
    </citation>
    <scope>NUCLEOTIDE SEQUENCE</scope>
</reference>
<dbReference type="EMBL" id="OU503048">
    <property type="protein sequence ID" value="CAI9774109.1"/>
    <property type="molecule type" value="Genomic_DNA"/>
</dbReference>
<evidence type="ECO:0008006" key="4">
    <source>
        <dbReference type="Google" id="ProtNLM"/>
    </source>
</evidence>
<proteinExistence type="predicted"/>
<dbReference type="Proteomes" id="UP000834106">
    <property type="component" value="Chromosome 13"/>
</dbReference>
<keyword evidence="1" id="KW-0812">Transmembrane</keyword>
<dbReference type="InterPro" id="IPR046345">
    <property type="entry name" value="TraB_PrgY-like"/>
</dbReference>
<protein>
    <recommendedName>
        <fullName evidence="4">TraB domain-containing protein</fullName>
    </recommendedName>
</protein>
<name>A0AAD1ZR32_9LAMI</name>
<organism evidence="2 3">
    <name type="scientific">Fraxinus pennsylvanica</name>
    <dbReference type="NCBI Taxonomy" id="56036"/>
    <lineage>
        <taxon>Eukaryota</taxon>
        <taxon>Viridiplantae</taxon>
        <taxon>Streptophyta</taxon>
        <taxon>Embryophyta</taxon>
        <taxon>Tracheophyta</taxon>
        <taxon>Spermatophyta</taxon>
        <taxon>Magnoliopsida</taxon>
        <taxon>eudicotyledons</taxon>
        <taxon>Gunneridae</taxon>
        <taxon>Pentapetalae</taxon>
        <taxon>asterids</taxon>
        <taxon>lamiids</taxon>
        <taxon>Lamiales</taxon>
        <taxon>Oleaceae</taxon>
        <taxon>Oleeae</taxon>
        <taxon>Fraxinus</taxon>
    </lineage>
</organism>
<sequence length="232" mass="25680">MEPTASTAASDHKISSVNALRHLFQYGPVPPWRSEFTESEAAIWLIGTTHISKQSASDLLRVIRALRPDNVVVELCRSRAGIMYTSNNGELNQQLRSNMFSLSGSGLGWLAAVLTWVCVYALLFCSCTAFFRRFKLYFSHITGGQIALALPLLFAAFSSKMSSDIDRPFGDEVDDFHAARKASEEIGAQLVLGDRQIEITESSTGDDNFQPYEQLSSSHPSLLPPLVYELIQ</sequence>
<keyword evidence="3" id="KW-1185">Reference proteome</keyword>
<dbReference type="InterPro" id="IPR002816">
    <property type="entry name" value="TraB/PrgY/GumN_fam"/>
</dbReference>
<keyword evidence="1" id="KW-1133">Transmembrane helix</keyword>
<dbReference type="AlphaFoldDB" id="A0AAD1ZR32"/>
<dbReference type="PANTHER" id="PTHR21530">
    <property type="entry name" value="PHEROMONE SHUTDOWN PROTEIN"/>
    <property type="match status" value="1"/>
</dbReference>
<feature type="transmembrane region" description="Helical" evidence="1">
    <location>
        <begin position="137"/>
        <end position="157"/>
    </location>
</feature>
<feature type="transmembrane region" description="Helical" evidence="1">
    <location>
        <begin position="106"/>
        <end position="131"/>
    </location>
</feature>
<evidence type="ECO:0000313" key="3">
    <source>
        <dbReference type="Proteomes" id="UP000834106"/>
    </source>
</evidence>
<dbReference type="Pfam" id="PF01963">
    <property type="entry name" value="TraB_PrgY_gumN"/>
    <property type="match status" value="1"/>
</dbReference>
<evidence type="ECO:0000256" key="1">
    <source>
        <dbReference type="SAM" id="Phobius"/>
    </source>
</evidence>